<keyword evidence="3" id="KW-1185">Reference proteome</keyword>
<feature type="compositionally biased region" description="Basic and acidic residues" evidence="1">
    <location>
        <begin position="18"/>
        <end position="37"/>
    </location>
</feature>
<dbReference type="AlphaFoldDB" id="A0A4P6JI75"/>
<evidence type="ECO:0000313" key="3">
    <source>
        <dbReference type="Proteomes" id="UP000290365"/>
    </source>
</evidence>
<dbReference type="KEGG" id="kbs:EPA93_01615"/>
<dbReference type="RefSeq" id="WP_129885356.1">
    <property type="nucleotide sequence ID" value="NZ_CP035758.1"/>
</dbReference>
<evidence type="ECO:0000256" key="1">
    <source>
        <dbReference type="SAM" id="MobiDB-lite"/>
    </source>
</evidence>
<organism evidence="2 3">
    <name type="scientific">Ktedonosporobacter rubrisoli</name>
    <dbReference type="NCBI Taxonomy" id="2509675"/>
    <lineage>
        <taxon>Bacteria</taxon>
        <taxon>Bacillati</taxon>
        <taxon>Chloroflexota</taxon>
        <taxon>Ktedonobacteria</taxon>
        <taxon>Ktedonobacterales</taxon>
        <taxon>Ktedonosporobacteraceae</taxon>
        <taxon>Ktedonosporobacter</taxon>
    </lineage>
</organism>
<accession>A0A4P6JI75</accession>
<dbReference type="EMBL" id="CP035758">
    <property type="protein sequence ID" value="QBD74757.1"/>
    <property type="molecule type" value="Genomic_DNA"/>
</dbReference>
<dbReference type="Proteomes" id="UP000290365">
    <property type="component" value="Chromosome"/>
</dbReference>
<feature type="compositionally biased region" description="Gly residues" evidence="1">
    <location>
        <begin position="41"/>
        <end position="51"/>
    </location>
</feature>
<reference evidence="2 3" key="1">
    <citation type="submission" date="2019-01" db="EMBL/GenBank/DDBJ databases">
        <title>Ktedonosporobacter rubrisoli SCAWS-G2.</title>
        <authorList>
            <person name="Huang Y."/>
            <person name="Yan B."/>
        </authorList>
    </citation>
    <scope>NUCLEOTIDE SEQUENCE [LARGE SCALE GENOMIC DNA]</scope>
    <source>
        <strain evidence="2 3">SCAWS-G2</strain>
    </source>
</reference>
<protein>
    <submittedName>
        <fullName evidence="2">Uncharacterized protein</fullName>
    </submittedName>
</protein>
<feature type="region of interest" description="Disordered" evidence="1">
    <location>
        <begin position="1"/>
        <end position="74"/>
    </location>
</feature>
<proteinExistence type="predicted"/>
<sequence length="74" mass="8151">MSQHDNPQKSQGMPEITEQEKQQTEEKRERIRRDVEQKPGWGKGPGAGTNIGSGDYAHPGPVNDLGTDQYTNSG</sequence>
<evidence type="ECO:0000313" key="2">
    <source>
        <dbReference type="EMBL" id="QBD74757.1"/>
    </source>
</evidence>
<name>A0A4P6JI75_KTERU</name>
<gene>
    <name evidence="2" type="ORF">EPA93_01615</name>
</gene>
<feature type="compositionally biased region" description="Polar residues" evidence="1">
    <location>
        <begin position="1"/>
        <end position="11"/>
    </location>
</feature>